<keyword evidence="6" id="KW-1185">Reference proteome</keyword>
<keyword evidence="2 4" id="KW-0853">WD repeat</keyword>
<evidence type="ECO:0000256" key="2">
    <source>
        <dbReference type="ARBA" id="ARBA00022574"/>
    </source>
</evidence>
<protein>
    <submittedName>
        <fullName evidence="5">Periodic tryptophan protein 1-like</fullName>
    </submittedName>
</protein>
<dbReference type="PROSITE" id="PS50294">
    <property type="entry name" value="WD_REPEATS_REGION"/>
    <property type="match status" value="1"/>
</dbReference>
<dbReference type="InterPro" id="IPR001680">
    <property type="entry name" value="WD40_rpt"/>
</dbReference>
<dbReference type="PROSITE" id="PS50082">
    <property type="entry name" value="WD_REPEATS_2"/>
    <property type="match status" value="2"/>
</dbReference>
<dbReference type="InterPro" id="IPR044285">
    <property type="entry name" value="PWP1"/>
</dbReference>
<evidence type="ECO:0000313" key="5">
    <source>
        <dbReference type="EMBL" id="KAI6660816.1"/>
    </source>
</evidence>
<dbReference type="Pfam" id="PF00400">
    <property type="entry name" value="WD40"/>
    <property type="match status" value="3"/>
</dbReference>
<feature type="repeat" description="WD" evidence="4">
    <location>
        <begin position="220"/>
        <end position="262"/>
    </location>
</feature>
<keyword evidence="3" id="KW-0677">Repeat</keyword>
<dbReference type="SUPFAM" id="SSF50978">
    <property type="entry name" value="WD40 repeat-like"/>
    <property type="match status" value="1"/>
</dbReference>
<evidence type="ECO:0000256" key="4">
    <source>
        <dbReference type="PROSITE-ProRule" id="PRU00221"/>
    </source>
</evidence>
<feature type="repeat" description="WD" evidence="4">
    <location>
        <begin position="348"/>
        <end position="383"/>
    </location>
</feature>
<organism evidence="5 6">
    <name type="scientific">Oopsacas minuta</name>
    <dbReference type="NCBI Taxonomy" id="111878"/>
    <lineage>
        <taxon>Eukaryota</taxon>
        <taxon>Metazoa</taxon>
        <taxon>Porifera</taxon>
        <taxon>Hexactinellida</taxon>
        <taxon>Hexasterophora</taxon>
        <taxon>Lyssacinosida</taxon>
        <taxon>Leucopsacidae</taxon>
        <taxon>Oopsacas</taxon>
    </lineage>
</organism>
<name>A0AAV7KHB3_9METZ</name>
<dbReference type="PRINTS" id="PR00320">
    <property type="entry name" value="GPROTEINBRPT"/>
</dbReference>
<reference evidence="5 6" key="1">
    <citation type="journal article" date="2023" name="BMC Biol.">
        <title>The compact genome of the sponge Oopsacas minuta (Hexactinellida) is lacking key metazoan core genes.</title>
        <authorList>
            <person name="Santini S."/>
            <person name="Schenkelaars Q."/>
            <person name="Jourda C."/>
            <person name="Duchesne M."/>
            <person name="Belahbib H."/>
            <person name="Rocher C."/>
            <person name="Selva M."/>
            <person name="Riesgo A."/>
            <person name="Vervoort M."/>
            <person name="Leys S.P."/>
            <person name="Kodjabachian L."/>
            <person name="Le Bivic A."/>
            <person name="Borchiellini C."/>
            <person name="Claverie J.M."/>
            <person name="Renard E."/>
        </authorList>
    </citation>
    <scope>NUCLEOTIDE SEQUENCE [LARGE SCALE GENOMIC DNA]</scope>
    <source>
        <strain evidence="5">SPO-2</strain>
    </source>
</reference>
<dbReference type="EMBL" id="JAKMXF010000023">
    <property type="protein sequence ID" value="KAI6660816.1"/>
    <property type="molecule type" value="Genomic_DNA"/>
</dbReference>
<dbReference type="GO" id="GO:0005634">
    <property type="term" value="C:nucleus"/>
    <property type="evidence" value="ECO:0007669"/>
    <property type="project" value="TreeGrafter"/>
</dbReference>
<dbReference type="GO" id="GO:0006364">
    <property type="term" value="P:rRNA processing"/>
    <property type="evidence" value="ECO:0007669"/>
    <property type="project" value="InterPro"/>
</dbReference>
<gene>
    <name evidence="5" type="ORF">LOD99_10213</name>
</gene>
<dbReference type="Gene3D" id="2.130.10.10">
    <property type="entry name" value="YVTN repeat-like/Quinoprotein amine dehydrogenase"/>
    <property type="match status" value="2"/>
</dbReference>
<dbReference type="SMART" id="SM00320">
    <property type="entry name" value="WD40"/>
    <property type="match status" value="4"/>
</dbReference>
<dbReference type="Proteomes" id="UP001165289">
    <property type="component" value="Unassembled WGS sequence"/>
</dbReference>
<dbReference type="AlphaFoldDB" id="A0AAV7KHB3"/>
<accession>A0AAV7KHB3</accession>
<keyword evidence="1" id="KW-0597">Phosphoprotein</keyword>
<dbReference type="InterPro" id="IPR015943">
    <property type="entry name" value="WD40/YVTN_repeat-like_dom_sf"/>
</dbReference>
<comment type="caution">
    <text evidence="5">The sequence shown here is derived from an EMBL/GenBank/DDBJ whole genome shotgun (WGS) entry which is preliminary data.</text>
</comment>
<dbReference type="PROSITE" id="PS00678">
    <property type="entry name" value="WD_REPEATS_1"/>
    <property type="match status" value="1"/>
</dbReference>
<evidence type="ECO:0000313" key="6">
    <source>
        <dbReference type="Proteomes" id="UP001165289"/>
    </source>
</evidence>
<evidence type="ECO:0000256" key="3">
    <source>
        <dbReference type="ARBA" id="ARBA00022737"/>
    </source>
</evidence>
<dbReference type="PANTHER" id="PTHR14091">
    <property type="entry name" value="PERIODIC TRYPTOPHAN PROTEIN 1"/>
    <property type="match status" value="1"/>
</dbReference>
<dbReference type="InterPro" id="IPR020472">
    <property type="entry name" value="WD40_PAC1"/>
</dbReference>
<proteinExistence type="predicted"/>
<dbReference type="InterPro" id="IPR036322">
    <property type="entry name" value="WD40_repeat_dom_sf"/>
</dbReference>
<dbReference type="InterPro" id="IPR019775">
    <property type="entry name" value="WD40_repeat_CS"/>
</dbReference>
<sequence>MPTVISSVCWVPKGVPQSNPDRIKLDDTQIQELMQQQHDGTDEVMDDTQDSAIPAEEDISTEQGATPADNIEQIYNLDAYDIEEQALQLTGASMQGLTCYSTPAEDPYITLDNISDTSSQDFTIESTDNLVLVGRADDEYSVIEVHIYNESTEDQYCHHEVMLNAHPLSIELVRLEGVSLIAVGTMEPEIELWDLDLVDSIEPYIVLGMRKGKSKKKLSKNRHNKPVLCLSWNKATPHLLASGSADRTVRIWDIKNVVCIETLLHPDVVQSIAWHPYNTSQLLTGCVDGCVRIFDCTTEDKLISAVSLNSEIEKVIWDHLDPIRVIACTESGHVICISSDTGEILYKIAAHAKPVTDIALSTFLPGLLVSTSVDKSYNVWDVSGGGVKCLHSCSPAQGKLYCAEFSPDNPYVFVIGGEKQGLTVVDLMKIAPVASLLKGKELKRVVT</sequence>
<dbReference type="PANTHER" id="PTHR14091:SF0">
    <property type="entry name" value="PERIODIC TRYPTOPHAN PROTEIN 1 HOMOLOG"/>
    <property type="match status" value="1"/>
</dbReference>
<evidence type="ECO:0000256" key="1">
    <source>
        <dbReference type="ARBA" id="ARBA00022553"/>
    </source>
</evidence>